<comment type="function">
    <text evidence="5">A flexible structure which links the flagellar filament to the drive apparatus in the basal body.</text>
</comment>
<dbReference type="Pfam" id="PF07559">
    <property type="entry name" value="FlgE_D2"/>
    <property type="match status" value="1"/>
</dbReference>
<evidence type="ECO:0000256" key="3">
    <source>
        <dbReference type="ARBA" id="ARBA00019015"/>
    </source>
</evidence>
<dbReference type="OrthoDB" id="8372879at2"/>
<dbReference type="Pfam" id="PF22692">
    <property type="entry name" value="LlgE_F_G_D1"/>
    <property type="match status" value="1"/>
</dbReference>
<evidence type="ECO:0000256" key="2">
    <source>
        <dbReference type="ARBA" id="ARBA00009677"/>
    </source>
</evidence>
<dbReference type="InterPro" id="IPR037058">
    <property type="entry name" value="Falgellar_hook_FlgE_sf"/>
</dbReference>
<feature type="domain" description="Flagellar hook protein FlgE/F/G-like D1" evidence="9">
    <location>
        <begin position="84"/>
        <end position="138"/>
    </location>
</feature>
<dbReference type="Pfam" id="PF06429">
    <property type="entry name" value="Flg_bbr_C"/>
    <property type="match status" value="1"/>
</dbReference>
<feature type="domain" description="Flagellar basal-body/hook protein C-terminal" evidence="7">
    <location>
        <begin position="366"/>
        <end position="410"/>
    </location>
</feature>
<evidence type="ECO:0000259" key="9">
    <source>
        <dbReference type="Pfam" id="PF22692"/>
    </source>
</evidence>
<dbReference type="GO" id="GO:0071978">
    <property type="term" value="P:bacterial-type flagellum-dependent swarming motility"/>
    <property type="evidence" value="ECO:0007669"/>
    <property type="project" value="TreeGrafter"/>
</dbReference>
<dbReference type="PANTHER" id="PTHR30435:SF1">
    <property type="entry name" value="FLAGELLAR HOOK PROTEIN FLGE"/>
    <property type="match status" value="1"/>
</dbReference>
<accession>A0A2S6NCP5</accession>
<dbReference type="Pfam" id="PF00460">
    <property type="entry name" value="Flg_bb_rod"/>
    <property type="match status" value="1"/>
</dbReference>
<feature type="domain" description="Flagellar basal body rod protein N-terminal" evidence="6">
    <location>
        <begin position="7"/>
        <end position="37"/>
    </location>
</feature>
<proteinExistence type="inferred from homology"/>
<evidence type="ECO:0000256" key="1">
    <source>
        <dbReference type="ARBA" id="ARBA00004117"/>
    </source>
</evidence>
<dbReference type="EMBL" id="NHSJ01000040">
    <property type="protein sequence ID" value="PPQ32374.1"/>
    <property type="molecule type" value="Genomic_DNA"/>
</dbReference>
<evidence type="ECO:0000256" key="4">
    <source>
        <dbReference type="ARBA" id="ARBA00023143"/>
    </source>
</evidence>
<dbReference type="GO" id="GO:0005829">
    <property type="term" value="C:cytosol"/>
    <property type="evidence" value="ECO:0007669"/>
    <property type="project" value="TreeGrafter"/>
</dbReference>
<dbReference type="GO" id="GO:0009424">
    <property type="term" value="C:bacterial-type flagellum hook"/>
    <property type="evidence" value="ECO:0007669"/>
    <property type="project" value="TreeGrafter"/>
</dbReference>
<dbReference type="RefSeq" id="WP_104506991.1">
    <property type="nucleotide sequence ID" value="NZ_JACIGC010000013.1"/>
</dbReference>
<reference evidence="10 11" key="1">
    <citation type="journal article" date="2018" name="Arch. Microbiol.">
        <title>New insights into the metabolic potential of the phototrophic purple bacterium Rhodopila globiformis DSM 161(T) from its draft genome sequence and evidence for a vanadium-dependent nitrogenase.</title>
        <authorList>
            <person name="Imhoff J.F."/>
            <person name="Rahn T."/>
            <person name="Kunzel S."/>
            <person name="Neulinger S.C."/>
        </authorList>
    </citation>
    <scope>NUCLEOTIDE SEQUENCE [LARGE SCALE GENOMIC DNA]</scope>
    <source>
        <strain evidence="10 11">DSM 16996</strain>
    </source>
</reference>
<dbReference type="AlphaFoldDB" id="A0A2S6NCP5"/>
<evidence type="ECO:0000313" key="11">
    <source>
        <dbReference type="Proteomes" id="UP000239089"/>
    </source>
</evidence>
<keyword evidence="11" id="KW-1185">Reference proteome</keyword>
<dbReference type="InterPro" id="IPR053967">
    <property type="entry name" value="LlgE_F_G-like_D1"/>
</dbReference>
<dbReference type="InterPro" id="IPR001444">
    <property type="entry name" value="Flag_bb_rod_N"/>
</dbReference>
<dbReference type="SUPFAM" id="SSF117143">
    <property type="entry name" value="Flagellar hook protein flgE"/>
    <property type="match status" value="1"/>
</dbReference>
<sequence length="412" mass="41863">MGIYDAMNASVTGMNAQSNYLSNIGQNISNASTPGYKQADTEFSTLVDQSAVGQTSAGGVYTTTRVEAAKRGTLQSTTSTTDLAVNGNGFFVVSNSANSSSGSGENFLTRSGSFVTDNSGNLYNSAGYYLMGYAYSASGTLPAMSSNSLTGMTNVKVATGILPAVATSTGTFSANLDSTATSGAGPVSNTSFTSQTSITMYDSQGAAEIVNLYFLKTGANTWSAAAYLGATALTGSTTALNFTGSTLGATSMSFNLPNANGALPTNPVTLDLSGMTQYSTAFAVSKSDMTGHAASSISSVSISTDGTLSYQLADGTSVAAYKIPLASVASPINMLSGTGNVFSPTLESGQANVGVAGTGQLGTIKSSNLEQSTVDIATELTNMIVAQRNYQANSKMFSTGAQCLDTLINMQV</sequence>
<organism evidence="10 11">
    <name type="scientific">Rhodoblastus sphagnicola</name>
    <dbReference type="NCBI Taxonomy" id="333368"/>
    <lineage>
        <taxon>Bacteria</taxon>
        <taxon>Pseudomonadati</taxon>
        <taxon>Pseudomonadota</taxon>
        <taxon>Alphaproteobacteria</taxon>
        <taxon>Hyphomicrobiales</taxon>
        <taxon>Rhodoblastaceae</taxon>
        <taxon>Rhodoblastus</taxon>
    </lineage>
</organism>
<dbReference type="InterPro" id="IPR020013">
    <property type="entry name" value="Flagellar_FlgE/F/G"/>
</dbReference>
<dbReference type="GO" id="GO:0009425">
    <property type="term" value="C:bacterial-type flagellum basal body"/>
    <property type="evidence" value="ECO:0007669"/>
    <property type="project" value="UniProtKB-SubCell"/>
</dbReference>
<gene>
    <name evidence="10" type="ORF">CCR94_06080</name>
</gene>
<evidence type="ECO:0000313" key="10">
    <source>
        <dbReference type="EMBL" id="PPQ32374.1"/>
    </source>
</evidence>
<comment type="caution">
    <text evidence="10">The sequence shown here is derived from an EMBL/GenBank/DDBJ whole genome shotgun (WGS) entry which is preliminary data.</text>
</comment>
<dbReference type="InterPro" id="IPR011491">
    <property type="entry name" value="FlgE_D2"/>
</dbReference>
<evidence type="ECO:0000256" key="5">
    <source>
        <dbReference type="RuleBase" id="RU362116"/>
    </source>
</evidence>
<comment type="similarity">
    <text evidence="2 5">Belongs to the flagella basal body rod proteins family.</text>
</comment>
<dbReference type="InterPro" id="IPR010930">
    <property type="entry name" value="Flg_bb/hook_C_dom"/>
</dbReference>
<comment type="subcellular location">
    <subcellularLocation>
        <location evidence="1 5">Bacterial flagellum basal body</location>
    </subcellularLocation>
</comment>
<dbReference type="Proteomes" id="UP000239089">
    <property type="component" value="Unassembled WGS sequence"/>
</dbReference>
<name>A0A2S6NCP5_9HYPH</name>
<evidence type="ECO:0000259" key="6">
    <source>
        <dbReference type="Pfam" id="PF00460"/>
    </source>
</evidence>
<dbReference type="PANTHER" id="PTHR30435">
    <property type="entry name" value="FLAGELLAR PROTEIN"/>
    <property type="match status" value="1"/>
</dbReference>
<evidence type="ECO:0000259" key="8">
    <source>
        <dbReference type="Pfam" id="PF07559"/>
    </source>
</evidence>
<evidence type="ECO:0000259" key="7">
    <source>
        <dbReference type="Pfam" id="PF06429"/>
    </source>
</evidence>
<dbReference type="NCBIfam" id="TIGR03506">
    <property type="entry name" value="FlgEFG_subfam"/>
    <property type="match status" value="1"/>
</dbReference>
<dbReference type="InterPro" id="IPR037925">
    <property type="entry name" value="FlgE/F/G-like"/>
</dbReference>
<keyword evidence="4 5" id="KW-0975">Bacterial flagellum</keyword>
<feature type="domain" description="Flagellar hook protein FlgE D2" evidence="8">
    <location>
        <begin position="175"/>
        <end position="291"/>
    </location>
</feature>
<dbReference type="Gene3D" id="2.60.98.20">
    <property type="entry name" value="Flagellar hook protein FlgE"/>
    <property type="match status" value="1"/>
</dbReference>
<protein>
    <recommendedName>
        <fullName evidence="3 5">Flagellar hook protein FlgE</fullName>
    </recommendedName>
</protein>